<name>A0ABM0JYR8_APLCA</name>
<gene>
    <name evidence="4" type="primary">LOC101850498</name>
</gene>
<feature type="compositionally biased region" description="Polar residues" evidence="1">
    <location>
        <begin position="65"/>
        <end position="79"/>
    </location>
</feature>
<reference evidence="4" key="1">
    <citation type="submission" date="2025-08" db="UniProtKB">
        <authorList>
            <consortium name="RefSeq"/>
        </authorList>
    </citation>
    <scope>IDENTIFICATION</scope>
</reference>
<feature type="transmembrane region" description="Helical" evidence="2">
    <location>
        <begin position="302"/>
        <end position="326"/>
    </location>
</feature>
<keyword evidence="2" id="KW-0812">Transmembrane</keyword>
<sequence>MKFPINVIAKKPAGRRQLLKEENLRNNNLNTIRSETTNSNSSENSNLLLAPQSQQPESPLAVINNRPNDQPTEQASVQTSECPLVGKVCEVNNNVLEDEGVEEDAEDENGNSIAGVDSFCRESERIPSVDLSSQCGDESGFNSCSSDKECEYSSSNCDCPNEESDFVSSNVSMAPKPQSPHRVLSDSALTLLPSKTPLKSTVSDESINCDDQAARPVRRSKNIVRVHGASIDSLPSARCTRTSRSRRSERSASSSDAQPGGSRRRRRTRHDHNNNDLDSKSLHSYLYGAPFKMQDCFQKKGFLTFISCIVYTLFLVVVFTVLGALLSACKALIRNDELQDIKRNVLQARRTRTPSASG</sequence>
<dbReference type="Proteomes" id="UP000694888">
    <property type="component" value="Unplaced"/>
</dbReference>
<evidence type="ECO:0000256" key="1">
    <source>
        <dbReference type="SAM" id="MobiDB-lite"/>
    </source>
</evidence>
<dbReference type="GeneID" id="101850498"/>
<keyword evidence="2" id="KW-0472">Membrane</keyword>
<feature type="region of interest" description="Disordered" evidence="1">
    <location>
        <begin position="26"/>
        <end position="79"/>
    </location>
</feature>
<keyword evidence="3" id="KW-1185">Reference proteome</keyword>
<organism evidence="3 4">
    <name type="scientific">Aplysia californica</name>
    <name type="common">California sea hare</name>
    <dbReference type="NCBI Taxonomy" id="6500"/>
    <lineage>
        <taxon>Eukaryota</taxon>
        <taxon>Metazoa</taxon>
        <taxon>Spiralia</taxon>
        <taxon>Lophotrochozoa</taxon>
        <taxon>Mollusca</taxon>
        <taxon>Gastropoda</taxon>
        <taxon>Heterobranchia</taxon>
        <taxon>Euthyneura</taxon>
        <taxon>Tectipleura</taxon>
        <taxon>Aplysiida</taxon>
        <taxon>Aplysioidea</taxon>
        <taxon>Aplysiidae</taxon>
        <taxon>Aplysia</taxon>
    </lineage>
</organism>
<proteinExistence type="predicted"/>
<feature type="region of interest" description="Disordered" evidence="1">
    <location>
        <begin position="235"/>
        <end position="279"/>
    </location>
</feature>
<evidence type="ECO:0000256" key="2">
    <source>
        <dbReference type="SAM" id="Phobius"/>
    </source>
</evidence>
<accession>A0ABM0JYR8</accession>
<protein>
    <submittedName>
        <fullName evidence="4">Uncharacterized protein LOC101850498</fullName>
    </submittedName>
</protein>
<evidence type="ECO:0000313" key="4">
    <source>
        <dbReference type="RefSeq" id="XP_005104694.1"/>
    </source>
</evidence>
<feature type="compositionally biased region" description="Low complexity" evidence="1">
    <location>
        <begin position="26"/>
        <end position="46"/>
    </location>
</feature>
<keyword evidence="2" id="KW-1133">Transmembrane helix</keyword>
<evidence type="ECO:0000313" key="3">
    <source>
        <dbReference type="Proteomes" id="UP000694888"/>
    </source>
</evidence>
<dbReference type="RefSeq" id="XP_005104694.1">
    <property type="nucleotide sequence ID" value="XM_005104637.3"/>
</dbReference>